<reference evidence="2 3" key="1">
    <citation type="submission" date="2023-08" db="EMBL/GenBank/DDBJ databases">
        <authorList>
            <person name="Palmer J.M."/>
        </authorList>
    </citation>
    <scope>NUCLEOTIDE SEQUENCE [LARGE SCALE GENOMIC DNA]</scope>
    <source>
        <strain evidence="2 3">TWF481</strain>
    </source>
</reference>
<accession>A0AAV9WHL8</accession>
<feature type="region of interest" description="Disordered" evidence="1">
    <location>
        <begin position="79"/>
        <end position="106"/>
    </location>
</feature>
<protein>
    <submittedName>
        <fullName evidence="2">Uncharacterized protein</fullName>
    </submittedName>
</protein>
<evidence type="ECO:0000313" key="3">
    <source>
        <dbReference type="Proteomes" id="UP001370758"/>
    </source>
</evidence>
<dbReference type="AlphaFoldDB" id="A0AAV9WHL8"/>
<gene>
    <name evidence="2" type="ORF">TWF481_006356</name>
</gene>
<name>A0AAV9WHL8_9PEZI</name>
<comment type="caution">
    <text evidence="2">The sequence shown here is derived from an EMBL/GenBank/DDBJ whole genome shotgun (WGS) entry which is preliminary data.</text>
</comment>
<evidence type="ECO:0000313" key="2">
    <source>
        <dbReference type="EMBL" id="KAK6507936.1"/>
    </source>
</evidence>
<dbReference type="EMBL" id="JAVHJL010000003">
    <property type="protein sequence ID" value="KAK6507936.1"/>
    <property type="molecule type" value="Genomic_DNA"/>
</dbReference>
<organism evidence="2 3">
    <name type="scientific">Arthrobotrys musiformis</name>
    <dbReference type="NCBI Taxonomy" id="47236"/>
    <lineage>
        <taxon>Eukaryota</taxon>
        <taxon>Fungi</taxon>
        <taxon>Dikarya</taxon>
        <taxon>Ascomycota</taxon>
        <taxon>Pezizomycotina</taxon>
        <taxon>Orbiliomycetes</taxon>
        <taxon>Orbiliales</taxon>
        <taxon>Orbiliaceae</taxon>
        <taxon>Arthrobotrys</taxon>
    </lineage>
</organism>
<proteinExistence type="predicted"/>
<evidence type="ECO:0000256" key="1">
    <source>
        <dbReference type="SAM" id="MobiDB-lite"/>
    </source>
</evidence>
<dbReference type="Proteomes" id="UP001370758">
    <property type="component" value="Unassembled WGS sequence"/>
</dbReference>
<keyword evidence="3" id="KW-1185">Reference proteome</keyword>
<sequence length="511" mass="51981">MLGDSISKAVLALCVLSIYISTVLAYPFKDGVGLRYNLRKRGPELCPAVYQEGLVPFFAFPQSVFVAITSTTTTTRATTTAQTTTTTTTTRPTTTPTTTVITTTRTTTSSTTTPFQVVCPSSPPSCEANGCSGTVVSGTPACRSTNFAGCSCVPSANTPGYTCPNQSCSANNCAGSFDNNGAGSTCKNYGAGCSCTPTTAMCGTAQSCDAGGCAGTFDSGTVATCKANWATCRCNPTANTCGNPQSCDSNGCAGTFDSDGFATCKGNYATCRCSPTTNTCGNAASCDAGGCAGSFDSNGIATCKGNYATCRCNPTTNTCGNPQSCDLNGCAGTFDSNGRATCEDMQPASVLLHKVVEEHAETVQVVMLTIALAATSATIPTPNVPITTLLVTAIRQITPVVIPKAAETMDATVLGMGAQVLPGVRAISSGVGVPLPKAAAALVEIVRAAIAITALVASSGITHTRSVPTPMHHVTVIQRITPAAAHRVVMQMDATVAGMEIPVSRDVPETS</sequence>